<dbReference type="InterPro" id="IPR040493">
    <property type="entry name" value="DUF5518"/>
</dbReference>
<dbReference type="OrthoDB" id="71478at2157"/>
<comment type="caution">
    <text evidence="2">The sequence shown here is derived from an EMBL/GenBank/DDBJ whole genome shotgun (WGS) entry which is preliminary data.</text>
</comment>
<evidence type="ECO:0008006" key="4">
    <source>
        <dbReference type="Google" id="ProtNLM"/>
    </source>
</evidence>
<feature type="transmembrane region" description="Helical" evidence="1">
    <location>
        <begin position="12"/>
        <end position="45"/>
    </location>
</feature>
<dbReference type="EMBL" id="AMPO01000001">
    <property type="protein sequence ID" value="EKF87050.1"/>
    <property type="molecule type" value="Genomic_DNA"/>
</dbReference>
<accession>K2RWA4</accession>
<keyword evidence="1" id="KW-0812">Transmembrane</keyword>
<dbReference type="PATRIC" id="fig|1204725.3.peg.437"/>
<keyword evidence="1" id="KW-1133">Transmembrane helix</keyword>
<dbReference type="Pfam" id="PF17647">
    <property type="entry name" value="DUF5518"/>
    <property type="match status" value="1"/>
</dbReference>
<dbReference type="AlphaFoldDB" id="K2RWA4"/>
<feature type="transmembrane region" description="Helical" evidence="1">
    <location>
        <begin position="51"/>
        <end position="73"/>
    </location>
</feature>
<name>K2RWA4_METFP</name>
<reference evidence="2 3" key="1">
    <citation type="journal article" date="2012" name="J. Bacteriol.">
        <title>Draft genome sequence of Methanobacterium formicicum DSM 3637, an archaebacterium isolated from the methane producer amoeba Pelomyxa palustris.</title>
        <authorList>
            <person name="Gutierrez G."/>
        </authorList>
    </citation>
    <scope>NUCLEOTIDE SEQUENCE [LARGE SCALE GENOMIC DNA]</scope>
    <source>
        <strain evidence="3">DSM 3637 / PP1</strain>
    </source>
</reference>
<gene>
    <name evidence="2" type="ORF">A994_02160</name>
</gene>
<dbReference type="RefSeq" id="WP_004029626.1">
    <property type="nucleotide sequence ID" value="NZ_AMPO01000001.1"/>
</dbReference>
<evidence type="ECO:0000313" key="2">
    <source>
        <dbReference type="EMBL" id="EKF87050.1"/>
    </source>
</evidence>
<evidence type="ECO:0000256" key="1">
    <source>
        <dbReference type="SAM" id="Phobius"/>
    </source>
</evidence>
<keyword evidence="1" id="KW-0472">Membrane</keyword>
<proteinExistence type="predicted"/>
<keyword evidence="3" id="KW-1185">Reference proteome</keyword>
<evidence type="ECO:0000313" key="3">
    <source>
        <dbReference type="Proteomes" id="UP000007360"/>
    </source>
</evidence>
<dbReference type="Proteomes" id="UP000007360">
    <property type="component" value="Unassembled WGS sequence"/>
</dbReference>
<protein>
    <recommendedName>
        <fullName evidence="4">DUF5518 domain-containing protein</fullName>
    </recommendedName>
</protein>
<organism evidence="2 3">
    <name type="scientific">Methanobacterium formicicum (strain DSM 3637 / PP1)</name>
    <dbReference type="NCBI Taxonomy" id="1204725"/>
    <lineage>
        <taxon>Archaea</taxon>
        <taxon>Methanobacteriati</taxon>
        <taxon>Methanobacteriota</taxon>
        <taxon>Methanomada group</taxon>
        <taxon>Methanobacteria</taxon>
        <taxon>Methanobacteriales</taxon>
        <taxon>Methanobacteriaceae</taxon>
        <taxon>Methanobacterium</taxon>
    </lineage>
</organism>
<feature type="transmembrane region" description="Helical" evidence="1">
    <location>
        <begin position="85"/>
        <end position="110"/>
    </location>
</feature>
<sequence length="137" mass="14471">MIDQKNILIGTVLAVVLVVVLGMLIPLIGGVIALIVAGIVVGYLVNQSVKMGAIHGALIGLFTGIIYVIIIYAVSGFSQKIIGGLIIYSLGFIPVYILLGLGGGIIGYVIKARQHPETLSEEEIPEEITSKDNDDEL</sequence>